<evidence type="ECO:0000256" key="3">
    <source>
        <dbReference type="PROSITE-ProRule" id="PRU00221"/>
    </source>
</evidence>
<dbReference type="InterPro" id="IPR001680">
    <property type="entry name" value="WD40_rpt"/>
</dbReference>
<keyword evidence="2" id="KW-0677">Repeat</keyword>
<dbReference type="InterPro" id="IPR036322">
    <property type="entry name" value="WD40_repeat_dom_sf"/>
</dbReference>
<dbReference type="KEGG" id="osn:115224292"/>
<dbReference type="InterPro" id="IPR045139">
    <property type="entry name" value="Aladin"/>
</dbReference>
<gene>
    <name evidence="6" type="primary">LOC115224292</name>
</gene>
<dbReference type="AlphaFoldDB" id="A0A6P7THT3"/>
<dbReference type="Gene3D" id="2.130.10.10">
    <property type="entry name" value="YVTN repeat-like/Quinoprotein amine dehydrogenase"/>
    <property type="match status" value="2"/>
</dbReference>
<accession>A0A6P7THT3</accession>
<evidence type="ECO:0000313" key="5">
    <source>
        <dbReference type="Proteomes" id="UP000515154"/>
    </source>
</evidence>
<dbReference type="PROSITE" id="PS50082">
    <property type="entry name" value="WD_REPEATS_2"/>
    <property type="match status" value="1"/>
</dbReference>
<dbReference type="GO" id="GO:0006913">
    <property type="term" value="P:nucleocytoplasmic transport"/>
    <property type="evidence" value="ECO:0007669"/>
    <property type="project" value="TreeGrafter"/>
</dbReference>
<reference evidence="6" key="1">
    <citation type="submission" date="2025-08" db="UniProtKB">
        <authorList>
            <consortium name="RefSeq"/>
        </authorList>
    </citation>
    <scope>IDENTIFICATION</scope>
</reference>
<dbReference type="RefSeq" id="XP_029650978.1">
    <property type="nucleotide sequence ID" value="XM_029795118.2"/>
</dbReference>
<dbReference type="Proteomes" id="UP000515154">
    <property type="component" value="Linkage group LG25"/>
</dbReference>
<organism evidence="5 6">
    <name type="scientific">Octopus sinensis</name>
    <name type="common">East Asian common octopus</name>
    <dbReference type="NCBI Taxonomy" id="2607531"/>
    <lineage>
        <taxon>Eukaryota</taxon>
        <taxon>Metazoa</taxon>
        <taxon>Spiralia</taxon>
        <taxon>Lophotrochozoa</taxon>
        <taxon>Mollusca</taxon>
        <taxon>Cephalopoda</taxon>
        <taxon>Coleoidea</taxon>
        <taxon>Octopodiformes</taxon>
        <taxon>Octopoda</taxon>
        <taxon>Incirrata</taxon>
        <taxon>Octopodidae</taxon>
        <taxon>Octopus</taxon>
    </lineage>
</organism>
<proteinExistence type="predicted"/>
<protein>
    <submittedName>
        <fullName evidence="6">Aladin</fullName>
    </submittedName>
</protein>
<keyword evidence="1 3" id="KW-0853">WD repeat</keyword>
<dbReference type="SMART" id="SM00320">
    <property type="entry name" value="WD40"/>
    <property type="match status" value="4"/>
</dbReference>
<feature type="repeat" description="WD" evidence="3">
    <location>
        <begin position="231"/>
        <end position="265"/>
    </location>
</feature>
<dbReference type="SUPFAM" id="SSF50978">
    <property type="entry name" value="WD40 repeat-like"/>
    <property type="match status" value="1"/>
</dbReference>
<dbReference type="InterPro" id="IPR015943">
    <property type="entry name" value="WD40/YVTN_repeat-like_dom_sf"/>
</dbReference>
<dbReference type="InterPro" id="IPR057403">
    <property type="entry name" value="Beta-prop_Aladin"/>
</dbReference>
<name>A0A6P7THT3_9MOLL</name>
<dbReference type="Pfam" id="PF25460">
    <property type="entry name" value="Beta-prop_Aladin"/>
    <property type="match status" value="1"/>
</dbReference>
<sequence>MQDLLNFPPVPDRDFITLGERNGDIVHVPADRYEETKLPGYPDVSLSKDFLRVSQENSAPLFLAHEETLCKKALNAWYETGLSEALAVLNRDDGAPSLVSAVASGILTVIRWAKSIHPLISKLTLSTDDIINQYSSPTNWSPGIICSFAWHPHALKFAYALIDDSVKVHTGGMSLVPILRTKLQKNVIDLAWQPFSSSVLAVACRSCILIWHVEPMSLAERPSASCVQILQQDHHSPVSSLGWSPSGHLLLSASPIDTAVMVWNVAMEAVVPLRRIGGGGNTMVCWSPDGFRVMSATPASVFRVWQTKTWGCDKWTLPSGRCQTACWSPDGSTLLFATDAEPLVYAVTFSTNKEAGTVGGNRTAEVFLDLSLVSLTSSLDEDIKIGGCVQSLVWDPTGSRLALLFKESFGCKKNLIAVFRTTKSPSLKATPCGWVKGEEGDSAQFICFKPKFQDGALLTVVWSSGRISQVPFYFLVPDKISSGGPLQMAPQFGPQPDCLLFSSAMSDLD</sequence>
<dbReference type="InterPro" id="IPR019775">
    <property type="entry name" value="WD40_repeat_CS"/>
</dbReference>
<evidence type="ECO:0000256" key="2">
    <source>
        <dbReference type="ARBA" id="ARBA00022737"/>
    </source>
</evidence>
<dbReference type="PANTHER" id="PTHR14494">
    <property type="entry name" value="ALADIN/ADRACALIN/AAAS"/>
    <property type="match status" value="1"/>
</dbReference>
<dbReference type="PANTHER" id="PTHR14494:SF0">
    <property type="entry name" value="ALADIN"/>
    <property type="match status" value="1"/>
</dbReference>
<feature type="domain" description="Aladin seven-bladed propeller" evidence="4">
    <location>
        <begin position="127"/>
        <end position="473"/>
    </location>
</feature>
<evidence type="ECO:0000256" key="1">
    <source>
        <dbReference type="ARBA" id="ARBA00022574"/>
    </source>
</evidence>
<keyword evidence="5" id="KW-1185">Reference proteome</keyword>
<dbReference type="GO" id="GO:0005643">
    <property type="term" value="C:nuclear pore"/>
    <property type="evidence" value="ECO:0007669"/>
    <property type="project" value="TreeGrafter"/>
</dbReference>
<evidence type="ECO:0000313" key="6">
    <source>
        <dbReference type="RefSeq" id="XP_029650978.1"/>
    </source>
</evidence>
<dbReference type="PROSITE" id="PS00678">
    <property type="entry name" value="WD_REPEATS_1"/>
    <property type="match status" value="1"/>
</dbReference>
<evidence type="ECO:0000259" key="4">
    <source>
        <dbReference type="Pfam" id="PF25460"/>
    </source>
</evidence>